<accession>K3WSX6</accession>
<dbReference type="Proteomes" id="UP000019132">
    <property type="component" value="Unassembled WGS sequence"/>
</dbReference>
<evidence type="ECO:0000313" key="3">
    <source>
        <dbReference type="Proteomes" id="UP000019132"/>
    </source>
</evidence>
<reference evidence="3" key="2">
    <citation type="submission" date="2010-04" db="EMBL/GenBank/DDBJ databases">
        <authorList>
            <person name="Buell R."/>
            <person name="Hamilton J."/>
            <person name="Hostetler J."/>
        </authorList>
    </citation>
    <scope>NUCLEOTIDE SEQUENCE [LARGE SCALE GENOMIC DNA]</scope>
    <source>
        <strain evidence="3">DAOM:BR144</strain>
    </source>
</reference>
<dbReference type="InParanoid" id="K3WSX6"/>
<dbReference type="HOGENOM" id="CLU_062340_0_0_1"/>
<name>K3WSX6_GLOUD</name>
<sequence length="429" mass="47421">MQKKTIEGEEQLHAALRPNLLAWLKADKGVEVESLQECIATGSGSSCNVKSWRSQVGSESSQYKFTPASRDQLLPLFLPSISDRNKLPALYFACPMQNEALRLHDYMTLFFVLSPAQIEAGNSYKGQKFFGNSPYGQFFFHGGKPGFLSGGGVRELDTVASSGNFYLLTYRLHRNSVEIKMNGQSWGPRITSDTNGNNNDAAFAVRMSDNAALSLGNVKPICDTNAFQGRIAEVMVYDTILTDTQVRDVETYLQQKWWDAPFDISDTGATPDGDITEVPADTREDTAAAEANDAIKNEQTALDSTSTAAVKDTNLIEIHDDNEPQDEDDLEAATQPPLQSEETKESMSPPEPVTFDPEYVFDWTPSQELLAAKAEKAATLGVDLTVEWAKAVKERVDAIRGFQFGGDVLRAYIRSRKEELLALRQELFG</sequence>
<dbReference type="SUPFAM" id="SSF49899">
    <property type="entry name" value="Concanavalin A-like lectins/glucanases"/>
    <property type="match status" value="1"/>
</dbReference>
<feature type="region of interest" description="Disordered" evidence="1">
    <location>
        <begin position="320"/>
        <end position="354"/>
    </location>
</feature>
<proteinExistence type="predicted"/>
<dbReference type="AlphaFoldDB" id="K3WSX6"/>
<reference evidence="3" key="1">
    <citation type="journal article" date="2010" name="Genome Biol.">
        <title>Genome sequence of the necrotrophic plant pathogen Pythium ultimum reveals original pathogenicity mechanisms and effector repertoire.</title>
        <authorList>
            <person name="Levesque C.A."/>
            <person name="Brouwer H."/>
            <person name="Cano L."/>
            <person name="Hamilton J.P."/>
            <person name="Holt C."/>
            <person name="Huitema E."/>
            <person name="Raffaele S."/>
            <person name="Robideau G.P."/>
            <person name="Thines M."/>
            <person name="Win J."/>
            <person name="Zerillo M.M."/>
            <person name="Beakes G.W."/>
            <person name="Boore J.L."/>
            <person name="Busam D."/>
            <person name="Dumas B."/>
            <person name="Ferriera S."/>
            <person name="Fuerstenberg S.I."/>
            <person name="Gachon C.M."/>
            <person name="Gaulin E."/>
            <person name="Govers F."/>
            <person name="Grenville-Briggs L."/>
            <person name="Horner N."/>
            <person name="Hostetler J."/>
            <person name="Jiang R.H."/>
            <person name="Johnson J."/>
            <person name="Krajaejun T."/>
            <person name="Lin H."/>
            <person name="Meijer H.J."/>
            <person name="Moore B."/>
            <person name="Morris P."/>
            <person name="Phuntmart V."/>
            <person name="Puiu D."/>
            <person name="Shetty J."/>
            <person name="Stajich J.E."/>
            <person name="Tripathy S."/>
            <person name="Wawra S."/>
            <person name="van West P."/>
            <person name="Whitty B.R."/>
            <person name="Coutinho P.M."/>
            <person name="Henrissat B."/>
            <person name="Martin F."/>
            <person name="Thomas P.D."/>
            <person name="Tyler B.M."/>
            <person name="De Vries R.P."/>
            <person name="Kamoun S."/>
            <person name="Yandell M."/>
            <person name="Tisserat N."/>
            <person name="Buell C.R."/>
        </authorList>
    </citation>
    <scope>NUCLEOTIDE SEQUENCE</scope>
    <source>
        <strain evidence="3">DAOM:BR144</strain>
    </source>
</reference>
<dbReference type="OMA" id="RINIFEW"/>
<evidence type="ECO:0000313" key="2">
    <source>
        <dbReference type="EnsemblProtists" id="PYU1_T008070"/>
    </source>
</evidence>
<dbReference type="InterPro" id="IPR013320">
    <property type="entry name" value="ConA-like_dom_sf"/>
</dbReference>
<dbReference type="VEuPathDB" id="FungiDB:PYU1_G008054"/>
<dbReference type="eggNOG" id="ENOG502S30Y">
    <property type="taxonomic scope" value="Eukaryota"/>
</dbReference>
<dbReference type="EnsemblProtists" id="PYU1_T008070">
    <property type="protein sequence ID" value="PYU1_T008070"/>
    <property type="gene ID" value="PYU1_G008054"/>
</dbReference>
<reference evidence="2" key="3">
    <citation type="submission" date="2015-02" db="UniProtKB">
        <authorList>
            <consortium name="EnsemblProtists"/>
        </authorList>
    </citation>
    <scope>IDENTIFICATION</scope>
    <source>
        <strain evidence="2">DAOM BR144</strain>
    </source>
</reference>
<protein>
    <submittedName>
        <fullName evidence="2">Uncharacterized protein</fullName>
    </submittedName>
</protein>
<keyword evidence="3" id="KW-1185">Reference proteome</keyword>
<dbReference type="Gene3D" id="2.60.120.200">
    <property type="match status" value="1"/>
</dbReference>
<dbReference type="EMBL" id="GL376617">
    <property type="status" value="NOT_ANNOTATED_CDS"/>
    <property type="molecule type" value="Genomic_DNA"/>
</dbReference>
<organism evidence="2 3">
    <name type="scientific">Globisporangium ultimum (strain ATCC 200006 / CBS 805.95 / DAOM BR144)</name>
    <name type="common">Pythium ultimum</name>
    <dbReference type="NCBI Taxonomy" id="431595"/>
    <lineage>
        <taxon>Eukaryota</taxon>
        <taxon>Sar</taxon>
        <taxon>Stramenopiles</taxon>
        <taxon>Oomycota</taxon>
        <taxon>Peronosporomycetes</taxon>
        <taxon>Pythiales</taxon>
        <taxon>Pythiaceae</taxon>
        <taxon>Globisporangium</taxon>
    </lineage>
</organism>
<evidence type="ECO:0000256" key="1">
    <source>
        <dbReference type="SAM" id="MobiDB-lite"/>
    </source>
</evidence>